<sequence>GVGRMRKIHGFWQRLRATGFLYQLTLSSFNK</sequence>
<accession>X1UE12</accession>
<evidence type="ECO:0000313" key="1">
    <source>
        <dbReference type="EMBL" id="GAI90564.1"/>
    </source>
</evidence>
<reference evidence="1" key="1">
    <citation type="journal article" date="2014" name="Front. Microbiol.">
        <title>High frequency of phylogenetically diverse reductive dehalogenase-homologous genes in deep subseafloor sedimentary metagenomes.</title>
        <authorList>
            <person name="Kawai M."/>
            <person name="Futagami T."/>
            <person name="Toyoda A."/>
            <person name="Takaki Y."/>
            <person name="Nishi S."/>
            <person name="Hori S."/>
            <person name="Arai W."/>
            <person name="Tsubouchi T."/>
            <person name="Morono Y."/>
            <person name="Uchiyama I."/>
            <person name="Ito T."/>
            <person name="Fujiyama A."/>
            <person name="Inagaki F."/>
            <person name="Takami H."/>
        </authorList>
    </citation>
    <scope>NUCLEOTIDE SEQUENCE</scope>
    <source>
        <strain evidence="1">Expedition CK06-06</strain>
    </source>
</reference>
<organism evidence="1">
    <name type="scientific">marine sediment metagenome</name>
    <dbReference type="NCBI Taxonomy" id="412755"/>
    <lineage>
        <taxon>unclassified sequences</taxon>
        <taxon>metagenomes</taxon>
        <taxon>ecological metagenomes</taxon>
    </lineage>
</organism>
<dbReference type="EMBL" id="BARW01021665">
    <property type="protein sequence ID" value="GAI90564.1"/>
    <property type="molecule type" value="Genomic_DNA"/>
</dbReference>
<comment type="caution">
    <text evidence="1">The sequence shown here is derived from an EMBL/GenBank/DDBJ whole genome shotgun (WGS) entry which is preliminary data.</text>
</comment>
<dbReference type="AlphaFoldDB" id="X1UE12"/>
<proteinExistence type="predicted"/>
<name>X1UE12_9ZZZZ</name>
<feature type="non-terminal residue" evidence="1">
    <location>
        <position position="1"/>
    </location>
</feature>
<protein>
    <submittedName>
        <fullName evidence="1">Uncharacterized protein</fullName>
    </submittedName>
</protein>
<gene>
    <name evidence="1" type="ORF">S12H4_36350</name>
</gene>